<keyword evidence="5 6" id="KW-0067">ATP-binding</keyword>
<feature type="compositionally biased region" description="Polar residues" evidence="7">
    <location>
        <begin position="309"/>
        <end position="343"/>
    </location>
</feature>
<evidence type="ECO:0000256" key="1">
    <source>
        <dbReference type="ARBA" id="ARBA00022527"/>
    </source>
</evidence>
<evidence type="ECO:0000256" key="7">
    <source>
        <dbReference type="SAM" id="MobiDB-lite"/>
    </source>
</evidence>
<feature type="region of interest" description="Disordered" evidence="7">
    <location>
        <begin position="220"/>
        <end position="279"/>
    </location>
</feature>
<evidence type="ECO:0000313" key="10">
    <source>
        <dbReference type="EMBL" id="CAE0374292.1"/>
    </source>
</evidence>
<dbReference type="GO" id="GO:0004674">
    <property type="term" value="F:protein serine/threonine kinase activity"/>
    <property type="evidence" value="ECO:0007669"/>
    <property type="project" value="UniProtKB-KW"/>
</dbReference>
<keyword evidence="1" id="KW-0723">Serine/threonine-protein kinase</keyword>
<feature type="binding site" evidence="6">
    <location>
        <position position="454"/>
    </location>
    <ligand>
        <name>ATP</name>
        <dbReference type="ChEBI" id="CHEBI:30616"/>
    </ligand>
</feature>
<sequence length="884" mass="98091">MQEKENTRSTEGRVLWSSTNMTTKPSTTSRVKVGRRGVLHWGETLNNVFMITSGSAGGNERLALAQRVQERPDDPGVWAAVLEHASTERSGTSAAALCKLYRRATQCIPKDRPEVKESEAYINIWLGFARELVAAEKHMDAAATFQFLRNEGIGKRSAQVYLTWAQYEASIGRCNSAREALRTGMRSVATAKARASLNQLLSYLDDSAFIHALNTTIEQQKDPTTTVTETHSTRWTTQHQTPAAHTDENTTRCHSSTTTSTSSDEATRTENKNKPRLSREDINYMLKWQPGQPQQHLKTQRRVAFVPSAPTSTIDQKTLNSSKLISTDNKQSNNKPTNPSLAASKQHKEKISLNSTSSGSSSDSDDTPSTRAKKQATDELFRSAVATDALEQIAAAPPVTETRNIISAFTELVSERNIVLVHDTPYLKLALVGRGGSSKVFRVLDADGRIFALKRIKLKGPDAQDNLLGYANEITLLRRLKGKPGIVDLYAAHVDVKHGSINMIMEAGEADLATVLSQSTTAQKANPQESNYPPLNHGNFIRLAWQQMLEAVRTIHDDRIVHGDLKPANFLFVQGRLRLIDFGIARAIKNDTTNIYRDTQIGTLNYMSPEAIHDTNPLNQRERARFDKNNQRMRSVAPAHKPKMRVGRASDVWSLGCILYQMIYGRPPFGHLNLYAKLQAIANPKHEIDIPDAPLASDDAIDCLRGCLQREPSARPDIEALLHHRFLEPPVTTTPDLTVDSIATALLRAPVRAVLGNHQDHRALAQLLYASLQAHEDEDLTDLLVPTSTDDPPHTITISHQQQSLAPSPDAAVAAAAAERARRARRRRRSIVDRRENILRASTAILEDDEDDDDDSEQLYPAHRPSDSSSLETLKRETQIAPFS</sequence>
<feature type="region of interest" description="Disordered" evidence="7">
    <location>
        <begin position="843"/>
        <end position="884"/>
    </location>
</feature>
<evidence type="ECO:0000256" key="4">
    <source>
        <dbReference type="ARBA" id="ARBA00022777"/>
    </source>
</evidence>
<feature type="compositionally biased region" description="Low complexity" evidence="7">
    <location>
        <begin position="355"/>
        <end position="370"/>
    </location>
</feature>
<dbReference type="GO" id="GO:0098813">
    <property type="term" value="P:nuclear chromosome segregation"/>
    <property type="evidence" value="ECO:0007669"/>
    <property type="project" value="UniProtKB-ARBA"/>
</dbReference>
<dbReference type="CDD" id="cd14131">
    <property type="entry name" value="PKc_Mps1"/>
    <property type="match status" value="1"/>
</dbReference>
<dbReference type="GO" id="GO:0004712">
    <property type="term" value="F:protein serine/threonine/tyrosine kinase activity"/>
    <property type="evidence" value="ECO:0007669"/>
    <property type="project" value="TreeGrafter"/>
</dbReference>
<name>A0A7S3K5S7_9STRA</name>
<dbReference type="InterPro" id="IPR013212">
    <property type="entry name" value="Mad3/Bub1_I"/>
</dbReference>
<dbReference type="AlphaFoldDB" id="A0A7S3K5S7"/>
<dbReference type="InterPro" id="IPR011009">
    <property type="entry name" value="Kinase-like_dom_sf"/>
</dbReference>
<evidence type="ECO:0000259" key="9">
    <source>
        <dbReference type="PROSITE" id="PS51489"/>
    </source>
</evidence>
<dbReference type="PROSITE" id="PS00108">
    <property type="entry name" value="PROTEIN_KINASE_ST"/>
    <property type="match status" value="1"/>
</dbReference>
<dbReference type="SMART" id="SM00220">
    <property type="entry name" value="S_TKc"/>
    <property type="match status" value="1"/>
</dbReference>
<feature type="domain" description="Protein kinase" evidence="8">
    <location>
        <begin position="426"/>
        <end position="727"/>
    </location>
</feature>
<dbReference type="GO" id="GO:0005524">
    <property type="term" value="F:ATP binding"/>
    <property type="evidence" value="ECO:0007669"/>
    <property type="project" value="UniProtKB-UniRule"/>
</dbReference>
<reference evidence="10" key="1">
    <citation type="submission" date="2021-01" db="EMBL/GenBank/DDBJ databases">
        <authorList>
            <person name="Corre E."/>
            <person name="Pelletier E."/>
            <person name="Niang G."/>
            <person name="Scheremetjew M."/>
            <person name="Finn R."/>
            <person name="Kale V."/>
            <person name="Holt S."/>
            <person name="Cochrane G."/>
            <person name="Meng A."/>
            <person name="Brown T."/>
            <person name="Cohen L."/>
        </authorList>
    </citation>
    <scope>NUCLEOTIDE SEQUENCE</scope>
    <source>
        <strain evidence="10">CCMP1510</strain>
    </source>
</reference>
<dbReference type="InterPro" id="IPR008271">
    <property type="entry name" value="Ser/Thr_kinase_AS"/>
</dbReference>
<evidence type="ECO:0000256" key="5">
    <source>
        <dbReference type="ARBA" id="ARBA00022840"/>
    </source>
</evidence>
<evidence type="ECO:0000256" key="6">
    <source>
        <dbReference type="PROSITE-ProRule" id="PRU10141"/>
    </source>
</evidence>
<dbReference type="GO" id="GO:0007094">
    <property type="term" value="P:mitotic spindle assembly checkpoint signaling"/>
    <property type="evidence" value="ECO:0007669"/>
    <property type="project" value="TreeGrafter"/>
</dbReference>
<dbReference type="InterPro" id="IPR017441">
    <property type="entry name" value="Protein_kinase_ATP_BS"/>
</dbReference>
<dbReference type="InterPro" id="IPR000719">
    <property type="entry name" value="Prot_kinase_dom"/>
</dbReference>
<keyword evidence="4" id="KW-0418">Kinase</keyword>
<evidence type="ECO:0000256" key="3">
    <source>
        <dbReference type="ARBA" id="ARBA00022741"/>
    </source>
</evidence>
<protein>
    <recommendedName>
        <fullName evidence="11">Protein kinase domain-containing protein</fullName>
    </recommendedName>
</protein>
<dbReference type="SUPFAM" id="SSF56112">
    <property type="entry name" value="Protein kinase-like (PK-like)"/>
    <property type="match status" value="1"/>
</dbReference>
<dbReference type="PANTHER" id="PTHR22974">
    <property type="entry name" value="MIXED LINEAGE PROTEIN KINASE"/>
    <property type="match status" value="1"/>
</dbReference>
<dbReference type="Pfam" id="PF08311">
    <property type="entry name" value="Mad3_BUB1_I"/>
    <property type="match status" value="1"/>
</dbReference>
<feature type="region of interest" description="Disordered" evidence="7">
    <location>
        <begin position="307"/>
        <end position="376"/>
    </location>
</feature>
<feature type="compositionally biased region" description="Polar residues" evidence="7">
    <location>
        <begin position="220"/>
        <end position="243"/>
    </location>
</feature>
<dbReference type="PROSITE" id="PS00107">
    <property type="entry name" value="PROTEIN_KINASE_ATP"/>
    <property type="match status" value="1"/>
</dbReference>
<dbReference type="GO" id="GO:0000776">
    <property type="term" value="C:kinetochore"/>
    <property type="evidence" value="ECO:0007669"/>
    <property type="project" value="TreeGrafter"/>
</dbReference>
<dbReference type="PROSITE" id="PS51489">
    <property type="entry name" value="BUB1_N"/>
    <property type="match status" value="1"/>
</dbReference>
<dbReference type="Gene3D" id="3.30.200.20">
    <property type="entry name" value="Phosphorylase Kinase, domain 1"/>
    <property type="match status" value="1"/>
</dbReference>
<dbReference type="EMBL" id="HBIJ01023000">
    <property type="protein sequence ID" value="CAE0374292.1"/>
    <property type="molecule type" value="Transcribed_RNA"/>
</dbReference>
<dbReference type="Gene3D" id="1.10.510.10">
    <property type="entry name" value="Transferase(Phosphotransferase) domain 1"/>
    <property type="match status" value="1"/>
</dbReference>
<feature type="compositionally biased region" description="Acidic residues" evidence="7">
    <location>
        <begin position="846"/>
        <end position="857"/>
    </location>
</feature>
<dbReference type="GO" id="GO:0033316">
    <property type="term" value="P:meiotic spindle assembly checkpoint signaling"/>
    <property type="evidence" value="ECO:0007669"/>
    <property type="project" value="TreeGrafter"/>
</dbReference>
<dbReference type="FunFam" id="3.30.200.20:FF:000131">
    <property type="entry name" value="Dual specificity protein kinase TTK"/>
    <property type="match status" value="1"/>
</dbReference>
<proteinExistence type="predicted"/>
<feature type="compositionally biased region" description="Basic and acidic residues" evidence="7">
    <location>
        <begin position="265"/>
        <end position="279"/>
    </location>
</feature>
<dbReference type="GO" id="GO:0005634">
    <property type="term" value="C:nucleus"/>
    <property type="evidence" value="ECO:0007669"/>
    <property type="project" value="TreeGrafter"/>
</dbReference>
<evidence type="ECO:0000256" key="2">
    <source>
        <dbReference type="ARBA" id="ARBA00022679"/>
    </source>
</evidence>
<keyword evidence="3 6" id="KW-0547">Nucleotide-binding</keyword>
<dbReference type="GO" id="GO:0034501">
    <property type="term" value="P:protein localization to kinetochore"/>
    <property type="evidence" value="ECO:0007669"/>
    <property type="project" value="TreeGrafter"/>
</dbReference>
<dbReference type="Pfam" id="PF00069">
    <property type="entry name" value="Pkinase"/>
    <property type="match status" value="2"/>
</dbReference>
<dbReference type="Gene3D" id="1.25.40.430">
    <property type="match status" value="1"/>
</dbReference>
<evidence type="ECO:0000259" key="8">
    <source>
        <dbReference type="PROSITE" id="PS50011"/>
    </source>
</evidence>
<dbReference type="PROSITE" id="PS50011">
    <property type="entry name" value="PROTEIN_KINASE_DOM"/>
    <property type="match status" value="1"/>
</dbReference>
<keyword evidence="2" id="KW-0808">Transferase</keyword>
<dbReference type="InterPro" id="IPR027084">
    <property type="entry name" value="Mps1_cat"/>
</dbReference>
<dbReference type="SMART" id="SM00777">
    <property type="entry name" value="Mad3_BUB1_I"/>
    <property type="match status" value="1"/>
</dbReference>
<dbReference type="FunFam" id="1.10.510.10:FF:000224">
    <property type="entry name" value="serine/threonine-protein kinase mph1 isoform X1"/>
    <property type="match status" value="1"/>
</dbReference>
<accession>A0A7S3K5S7</accession>
<feature type="domain" description="BUB1 N-terminal" evidence="9">
    <location>
        <begin position="62"/>
        <end position="226"/>
    </location>
</feature>
<gene>
    <name evidence="10" type="ORF">ALAG00032_LOCUS15095</name>
</gene>
<organism evidence="10">
    <name type="scientific">Aureoumbra lagunensis</name>
    <dbReference type="NCBI Taxonomy" id="44058"/>
    <lineage>
        <taxon>Eukaryota</taxon>
        <taxon>Sar</taxon>
        <taxon>Stramenopiles</taxon>
        <taxon>Ochrophyta</taxon>
        <taxon>Pelagophyceae</taxon>
        <taxon>Pelagomonadales</taxon>
        <taxon>Aureoumbra</taxon>
    </lineage>
</organism>
<evidence type="ECO:0008006" key="11">
    <source>
        <dbReference type="Google" id="ProtNLM"/>
    </source>
</evidence>
<dbReference type="PANTHER" id="PTHR22974:SF21">
    <property type="entry name" value="DUAL SPECIFICITY PROTEIN KINASE TTK"/>
    <property type="match status" value="1"/>
</dbReference>